<dbReference type="Proteomes" id="UP001595805">
    <property type="component" value="Unassembled WGS sequence"/>
</dbReference>
<proteinExistence type="predicted"/>
<protein>
    <submittedName>
        <fullName evidence="1">Uncharacterized protein</fullName>
    </submittedName>
</protein>
<accession>A0ABV8AP42</accession>
<reference evidence="2" key="1">
    <citation type="journal article" date="2019" name="Int. J. Syst. Evol. Microbiol.">
        <title>The Global Catalogue of Microorganisms (GCM) 10K type strain sequencing project: providing services to taxonomists for standard genome sequencing and annotation.</title>
        <authorList>
            <consortium name="The Broad Institute Genomics Platform"/>
            <consortium name="The Broad Institute Genome Sequencing Center for Infectious Disease"/>
            <person name="Wu L."/>
            <person name="Ma J."/>
        </authorList>
    </citation>
    <scope>NUCLEOTIDE SEQUENCE [LARGE SCALE GENOMIC DNA]</scope>
    <source>
        <strain evidence="2">CCUG 60523</strain>
    </source>
</reference>
<gene>
    <name evidence="1" type="ORF">ACFOSV_04335</name>
</gene>
<dbReference type="PROSITE" id="PS51257">
    <property type="entry name" value="PROKAR_LIPOPROTEIN"/>
    <property type="match status" value="1"/>
</dbReference>
<dbReference type="RefSeq" id="WP_377903764.1">
    <property type="nucleotide sequence ID" value="NZ_JBHRZS010000006.1"/>
</dbReference>
<name>A0ABV8AP42_9BACT</name>
<comment type="caution">
    <text evidence="1">The sequence shown here is derived from an EMBL/GenBank/DDBJ whole genome shotgun (WGS) entry which is preliminary data.</text>
</comment>
<keyword evidence="2" id="KW-1185">Reference proteome</keyword>
<dbReference type="EMBL" id="JBHRZS010000006">
    <property type="protein sequence ID" value="MFC3879385.1"/>
    <property type="molecule type" value="Genomic_DNA"/>
</dbReference>
<evidence type="ECO:0000313" key="2">
    <source>
        <dbReference type="Proteomes" id="UP001595805"/>
    </source>
</evidence>
<sequence length="239" mass="27209">MKQLLTPSFFLILLLSCSDPQPRVVYDNTSDTFEDQILIDTSAIALAGLPIHFDSTTFLIHPIGQYTPEERGSKIYLGSSSAGSSGLAFAYRSGNSISGNLDNLKFQHIDSAELLPLTDNQLKIRSFTFFRSAFHASKKETLIYTVTDKDSNKDKKLDDRDIESLYISSIDGQNFRKLSPDSHELVEWKVMEIQDRIYFITSEDIDKNGEFDQSDQLHYYYLDLKSDSMDVVEYNPINN</sequence>
<evidence type="ECO:0000313" key="1">
    <source>
        <dbReference type="EMBL" id="MFC3879385.1"/>
    </source>
</evidence>
<organism evidence="1 2">
    <name type="scientific">Algoriphagus namhaensis</name>
    <dbReference type="NCBI Taxonomy" id="915353"/>
    <lineage>
        <taxon>Bacteria</taxon>
        <taxon>Pseudomonadati</taxon>
        <taxon>Bacteroidota</taxon>
        <taxon>Cytophagia</taxon>
        <taxon>Cytophagales</taxon>
        <taxon>Cyclobacteriaceae</taxon>
        <taxon>Algoriphagus</taxon>
    </lineage>
</organism>